<dbReference type="PROSITE" id="PS50297">
    <property type="entry name" value="ANK_REP_REGION"/>
    <property type="match status" value="2"/>
</dbReference>
<comment type="caution">
    <text evidence="5">The sequence shown here is derived from an EMBL/GenBank/DDBJ whole genome shotgun (WGS) entry which is preliminary data.</text>
</comment>
<evidence type="ECO:0000256" key="4">
    <source>
        <dbReference type="SAM" id="MobiDB-lite"/>
    </source>
</evidence>
<feature type="compositionally biased region" description="Polar residues" evidence="4">
    <location>
        <begin position="108"/>
        <end position="117"/>
    </location>
</feature>
<proteinExistence type="predicted"/>
<dbReference type="PANTHER" id="PTHR24180:SF45">
    <property type="entry name" value="POLY [ADP-RIBOSE] POLYMERASE TANKYRASE"/>
    <property type="match status" value="1"/>
</dbReference>
<dbReference type="Pfam" id="PF12796">
    <property type="entry name" value="Ank_2"/>
    <property type="match status" value="2"/>
</dbReference>
<keyword evidence="1" id="KW-0677">Repeat</keyword>
<gene>
    <name evidence="5" type="primary">ZDHHC13_1</name>
    <name evidence="5" type="ORF">TWF718_006736</name>
</gene>
<dbReference type="InterPro" id="IPR002110">
    <property type="entry name" value="Ankyrin_rpt"/>
</dbReference>
<dbReference type="EMBL" id="JAVHNR010000004">
    <property type="protein sequence ID" value="KAK6344779.1"/>
    <property type="molecule type" value="Genomic_DNA"/>
</dbReference>
<dbReference type="PROSITE" id="PS50088">
    <property type="entry name" value="ANK_REPEAT"/>
    <property type="match status" value="3"/>
</dbReference>
<evidence type="ECO:0000313" key="6">
    <source>
        <dbReference type="Proteomes" id="UP001313282"/>
    </source>
</evidence>
<dbReference type="AlphaFoldDB" id="A0AAN8MNF2"/>
<evidence type="ECO:0000256" key="2">
    <source>
        <dbReference type="ARBA" id="ARBA00023043"/>
    </source>
</evidence>
<evidence type="ECO:0000256" key="1">
    <source>
        <dbReference type="ARBA" id="ARBA00022737"/>
    </source>
</evidence>
<dbReference type="SMART" id="SM00248">
    <property type="entry name" value="ANK"/>
    <property type="match status" value="5"/>
</dbReference>
<dbReference type="InterPro" id="IPR036770">
    <property type="entry name" value="Ankyrin_rpt-contain_sf"/>
</dbReference>
<dbReference type="InterPro" id="IPR011990">
    <property type="entry name" value="TPR-like_helical_dom_sf"/>
</dbReference>
<feature type="repeat" description="ANK" evidence="3">
    <location>
        <begin position="596"/>
        <end position="628"/>
    </location>
</feature>
<keyword evidence="2 3" id="KW-0040">ANK repeat</keyword>
<dbReference type="SUPFAM" id="SSF48452">
    <property type="entry name" value="TPR-like"/>
    <property type="match status" value="1"/>
</dbReference>
<accession>A0AAN8MNF2</accession>
<feature type="region of interest" description="Disordered" evidence="4">
    <location>
        <begin position="73"/>
        <end position="124"/>
    </location>
</feature>
<dbReference type="Proteomes" id="UP001313282">
    <property type="component" value="Unassembled WGS sequence"/>
</dbReference>
<feature type="repeat" description="ANK" evidence="3">
    <location>
        <begin position="533"/>
        <end position="561"/>
    </location>
</feature>
<reference evidence="5 6" key="1">
    <citation type="submission" date="2019-10" db="EMBL/GenBank/DDBJ databases">
        <authorList>
            <person name="Palmer J.M."/>
        </authorList>
    </citation>
    <scope>NUCLEOTIDE SEQUENCE [LARGE SCALE GENOMIC DNA]</scope>
    <source>
        <strain evidence="5 6">TWF718</strain>
    </source>
</reference>
<feature type="region of interest" description="Disordered" evidence="4">
    <location>
        <begin position="1"/>
        <end position="30"/>
    </location>
</feature>
<sequence length="662" mass="72740">MEQEGVLEMNAKNDNRTSTENQSQDSQRSVYQESLAVFNTGFGFSLADKTENMSLYNRNRTFEVEVVSESPIGTSPVLPRLETQNYRSMSSGSSFESSQYSRRESSSTALTATTYDPQESDSDDDDMKLGKLRYYIAEAEKLKLAGDLKKAASFFRVIVKQLNDSPGLERSLKNTRLHYIIELVEIQTRLKSWSDALITVQNMIGGSDDPAYIGLVEHWQAWVYYEQGSLDSARSRCDKAIKKIKKNKGNNKDSVMLMLQILEDMGRQDPDAKEECEVEASFYRNIMSLQEPTMSGTPATRIQEPPDPVLYPGIARKAVPSLGNPPVVELDTKSDPGWGPPMTVIPVSPASSQHQIHELSSSPSVRREHNPMGYANPAPKLENVAEARRILQREGLDLDGGSIISLGLKESGKNPKFVAIRDAITKNDIVLADILFDDPKLCQYKFDVKYPGWGGDESEPIHLAVLNNNLDLVKLLLEKGASILSVTTKWKLTVLHIASLTPNVGCEMMRFLIESGVPVDGIAGPESGCRSLPLHLACSARENTKVEFLLQNRASVNAKDVYGASPLGVAAISAGTSIHIKSLVDAGALVGDSDKEGDTPLHIAAAKLNIDGIRILLECGANRNTKNNKGKRPLDVAKALGDCSAEIKAFLKPDSKPARRWF</sequence>
<dbReference type="SUPFAM" id="SSF48403">
    <property type="entry name" value="Ankyrin repeat"/>
    <property type="match status" value="1"/>
</dbReference>
<evidence type="ECO:0000256" key="3">
    <source>
        <dbReference type="PROSITE-ProRule" id="PRU00023"/>
    </source>
</evidence>
<protein>
    <submittedName>
        <fullName evidence="5">Palmitoyltransferase zdhhc13</fullName>
    </submittedName>
</protein>
<feature type="compositionally biased region" description="Polar residues" evidence="4">
    <location>
        <begin position="18"/>
        <end position="30"/>
    </location>
</feature>
<dbReference type="Gene3D" id="1.25.40.20">
    <property type="entry name" value="Ankyrin repeat-containing domain"/>
    <property type="match status" value="1"/>
</dbReference>
<name>A0AAN8MNF2_9PEZI</name>
<dbReference type="PANTHER" id="PTHR24180">
    <property type="entry name" value="CYCLIN-DEPENDENT KINASE INHIBITOR 2C-RELATED"/>
    <property type="match status" value="1"/>
</dbReference>
<evidence type="ECO:0000313" key="5">
    <source>
        <dbReference type="EMBL" id="KAK6344779.1"/>
    </source>
</evidence>
<dbReference type="InterPro" id="IPR051637">
    <property type="entry name" value="Ank_repeat_dom-contain_49"/>
</dbReference>
<feature type="repeat" description="ANK" evidence="3">
    <location>
        <begin position="456"/>
        <end position="488"/>
    </location>
</feature>
<keyword evidence="6" id="KW-1185">Reference proteome</keyword>
<feature type="compositionally biased region" description="Low complexity" evidence="4">
    <location>
        <begin position="87"/>
        <end position="100"/>
    </location>
</feature>
<organism evidence="5 6">
    <name type="scientific">Orbilia javanica</name>
    <dbReference type="NCBI Taxonomy" id="47235"/>
    <lineage>
        <taxon>Eukaryota</taxon>
        <taxon>Fungi</taxon>
        <taxon>Dikarya</taxon>
        <taxon>Ascomycota</taxon>
        <taxon>Pezizomycotina</taxon>
        <taxon>Orbiliomycetes</taxon>
        <taxon>Orbiliales</taxon>
        <taxon>Orbiliaceae</taxon>
        <taxon>Orbilia</taxon>
    </lineage>
</organism>